<feature type="compositionally biased region" description="Basic and acidic residues" evidence="1">
    <location>
        <begin position="1"/>
        <end position="12"/>
    </location>
</feature>
<feature type="region of interest" description="Disordered" evidence="1">
    <location>
        <begin position="1"/>
        <end position="31"/>
    </location>
</feature>
<dbReference type="RefSeq" id="WP_133977349.1">
    <property type="nucleotide sequence ID" value="NZ_SOCE01000001.1"/>
</dbReference>
<name>A0A4R7T6V1_9ACTN</name>
<evidence type="ECO:0000313" key="2">
    <source>
        <dbReference type="EMBL" id="TDU87594.1"/>
    </source>
</evidence>
<evidence type="ECO:0000256" key="1">
    <source>
        <dbReference type="SAM" id="MobiDB-lite"/>
    </source>
</evidence>
<comment type="caution">
    <text evidence="2">The sequence shown here is derived from an EMBL/GenBank/DDBJ whole genome shotgun (WGS) entry which is preliminary data.</text>
</comment>
<dbReference type="Proteomes" id="UP000295151">
    <property type="component" value="Unassembled WGS sequence"/>
</dbReference>
<dbReference type="EMBL" id="SOCE01000001">
    <property type="protein sequence ID" value="TDU87594.1"/>
    <property type="molecule type" value="Genomic_DNA"/>
</dbReference>
<feature type="region of interest" description="Disordered" evidence="1">
    <location>
        <begin position="50"/>
        <end position="84"/>
    </location>
</feature>
<organism evidence="2 3">
    <name type="scientific">Kribbella voronezhensis</name>
    <dbReference type="NCBI Taxonomy" id="2512212"/>
    <lineage>
        <taxon>Bacteria</taxon>
        <taxon>Bacillati</taxon>
        <taxon>Actinomycetota</taxon>
        <taxon>Actinomycetes</taxon>
        <taxon>Propionibacteriales</taxon>
        <taxon>Kribbellaceae</taxon>
        <taxon>Kribbella</taxon>
    </lineage>
</organism>
<accession>A0A4R7T6V1</accession>
<feature type="compositionally biased region" description="Basic and acidic residues" evidence="1">
    <location>
        <begin position="63"/>
        <end position="84"/>
    </location>
</feature>
<reference evidence="2 3" key="1">
    <citation type="submission" date="2019-03" db="EMBL/GenBank/DDBJ databases">
        <title>Genomic Encyclopedia of Type Strains, Phase III (KMG-III): the genomes of soil and plant-associated and newly described type strains.</title>
        <authorList>
            <person name="Whitman W."/>
        </authorList>
    </citation>
    <scope>NUCLEOTIDE SEQUENCE [LARGE SCALE GENOMIC DNA]</scope>
    <source>
        <strain evidence="2 3">VKM Ac-2575</strain>
    </source>
</reference>
<sequence>MSDAADDKHKLAVEAANPAPQHPQELEDNPEAVRRTLRQMDTMDALREIAEEGPADRQGQAELARELEADYGPIHHDPQDESDD</sequence>
<keyword evidence="3" id="KW-1185">Reference proteome</keyword>
<dbReference type="AlphaFoldDB" id="A0A4R7T6V1"/>
<gene>
    <name evidence="2" type="ORF">EV138_1118</name>
</gene>
<protein>
    <submittedName>
        <fullName evidence="2">Uncharacterized protein</fullName>
    </submittedName>
</protein>
<evidence type="ECO:0000313" key="3">
    <source>
        <dbReference type="Proteomes" id="UP000295151"/>
    </source>
</evidence>
<proteinExistence type="predicted"/>